<evidence type="ECO:0000256" key="3">
    <source>
        <dbReference type="ARBA" id="ARBA00022692"/>
    </source>
</evidence>
<reference evidence="9" key="1">
    <citation type="journal article" date="2019" name="Int. J. Syst. Evol. Microbiol.">
        <title>The Global Catalogue of Microorganisms (GCM) 10K type strain sequencing project: providing services to taxonomists for standard genome sequencing and annotation.</title>
        <authorList>
            <consortium name="The Broad Institute Genomics Platform"/>
            <consortium name="The Broad Institute Genome Sequencing Center for Infectious Disease"/>
            <person name="Wu L."/>
            <person name="Ma J."/>
        </authorList>
    </citation>
    <scope>NUCLEOTIDE SEQUENCE [LARGE SCALE GENOMIC DNA]</scope>
    <source>
        <strain evidence="9">CGMCC 4.7330</strain>
    </source>
</reference>
<feature type="transmembrane region" description="Helical" evidence="6">
    <location>
        <begin position="337"/>
        <end position="356"/>
    </location>
</feature>
<sequence>MGPTGTAPSAAARPVTALAAVTAVVFVTFLDTTIVSVALGAIRNELRTDVSTLQWVVNAYTVVFAGFMLAGGSLGDRWGRKRVMIAGLVVFCAGSVVAALAATVPLLVLGRAIMGVGAAASEPGTLSLLRHIFPAERARARALGVWAAAAGLALAAGPVLGGVLVHAYGWRSIFWFNLLLGAAVLLAALWAVPESSDPPDGPIDWAGFVLGAGFLGAVIYAAIAGEHEGYTSGPVLALFGAGAVALVAFVVVELRARAPVLQLRYLWPPAVRSALVVAFAVYFGIFSIFFCTALYLQVMQAYSGARTATVFAPMAVAIVAGSLAAGFWVARRGARTPMIAGCLVGAAGILLTRYTLEGAIEDGPLAAAMALAGLGFGVAVVPLTSAVLSGLPAEHSGMAAAATNTMRQVGSAVGVAVLGALVNSLLTADLKARMAEHGLPPELQPFVVDAVQRGGIPEGTNITPYLPYLSKLNDVLNTGKEAFHHGLEVALLVSAILILVAAVVTAFDTPRRAGGDR</sequence>
<feature type="transmembrane region" description="Helical" evidence="6">
    <location>
        <begin position="368"/>
        <end position="388"/>
    </location>
</feature>
<feature type="transmembrane region" description="Helical" evidence="6">
    <location>
        <begin position="17"/>
        <end position="41"/>
    </location>
</feature>
<dbReference type="PRINTS" id="PR01036">
    <property type="entry name" value="TCRTETB"/>
</dbReference>
<comment type="subcellular location">
    <subcellularLocation>
        <location evidence="1">Cell membrane</location>
        <topology evidence="1">Multi-pass membrane protein</topology>
    </subcellularLocation>
</comment>
<evidence type="ECO:0000256" key="2">
    <source>
        <dbReference type="ARBA" id="ARBA00022448"/>
    </source>
</evidence>
<feature type="transmembrane region" description="Helical" evidence="6">
    <location>
        <begin position="235"/>
        <end position="254"/>
    </location>
</feature>
<feature type="transmembrane region" description="Helical" evidence="6">
    <location>
        <begin position="174"/>
        <end position="193"/>
    </location>
</feature>
<feature type="transmembrane region" description="Helical" evidence="6">
    <location>
        <begin position="83"/>
        <end position="106"/>
    </location>
</feature>
<dbReference type="InterPro" id="IPR011701">
    <property type="entry name" value="MFS"/>
</dbReference>
<feature type="transmembrane region" description="Helical" evidence="6">
    <location>
        <begin position="205"/>
        <end position="223"/>
    </location>
</feature>
<evidence type="ECO:0000313" key="8">
    <source>
        <dbReference type="EMBL" id="MFC3960487.1"/>
    </source>
</evidence>
<evidence type="ECO:0000256" key="5">
    <source>
        <dbReference type="ARBA" id="ARBA00023136"/>
    </source>
</evidence>
<evidence type="ECO:0000256" key="4">
    <source>
        <dbReference type="ARBA" id="ARBA00022989"/>
    </source>
</evidence>
<keyword evidence="9" id="KW-1185">Reference proteome</keyword>
<feature type="transmembrane region" description="Helical" evidence="6">
    <location>
        <begin position="275"/>
        <end position="298"/>
    </location>
</feature>
<dbReference type="SUPFAM" id="SSF103473">
    <property type="entry name" value="MFS general substrate transporter"/>
    <property type="match status" value="1"/>
</dbReference>
<feature type="transmembrane region" description="Helical" evidence="6">
    <location>
        <begin position="145"/>
        <end position="168"/>
    </location>
</feature>
<dbReference type="RefSeq" id="WP_378610262.1">
    <property type="nucleotide sequence ID" value="NZ_JBHSAX010000002.1"/>
</dbReference>
<dbReference type="InterPro" id="IPR020846">
    <property type="entry name" value="MFS_dom"/>
</dbReference>
<accession>A0ABV8DLW2</accession>
<dbReference type="EMBL" id="JBHSAX010000002">
    <property type="protein sequence ID" value="MFC3960487.1"/>
    <property type="molecule type" value="Genomic_DNA"/>
</dbReference>
<evidence type="ECO:0000313" key="9">
    <source>
        <dbReference type="Proteomes" id="UP001595696"/>
    </source>
</evidence>
<dbReference type="InterPro" id="IPR036259">
    <property type="entry name" value="MFS_trans_sf"/>
</dbReference>
<dbReference type="Pfam" id="PF07690">
    <property type="entry name" value="MFS_1"/>
    <property type="match status" value="1"/>
</dbReference>
<keyword evidence="4 6" id="KW-1133">Transmembrane helix</keyword>
<dbReference type="PANTHER" id="PTHR42718:SF9">
    <property type="entry name" value="MAJOR FACILITATOR SUPERFAMILY MULTIDRUG TRANSPORTER MFSC"/>
    <property type="match status" value="1"/>
</dbReference>
<feature type="domain" description="Major facilitator superfamily (MFS) profile" evidence="7">
    <location>
        <begin position="17"/>
        <end position="513"/>
    </location>
</feature>
<feature type="transmembrane region" description="Helical" evidence="6">
    <location>
        <begin position="409"/>
        <end position="426"/>
    </location>
</feature>
<gene>
    <name evidence="8" type="ORF">ACFO0B_00625</name>
</gene>
<organism evidence="8 9">
    <name type="scientific">Nocardia jiangsuensis</name>
    <dbReference type="NCBI Taxonomy" id="1691563"/>
    <lineage>
        <taxon>Bacteria</taxon>
        <taxon>Bacillati</taxon>
        <taxon>Actinomycetota</taxon>
        <taxon>Actinomycetes</taxon>
        <taxon>Mycobacteriales</taxon>
        <taxon>Nocardiaceae</taxon>
        <taxon>Nocardia</taxon>
    </lineage>
</organism>
<dbReference type="PROSITE" id="PS50850">
    <property type="entry name" value="MFS"/>
    <property type="match status" value="1"/>
</dbReference>
<keyword evidence="2" id="KW-0813">Transport</keyword>
<feature type="transmembrane region" description="Helical" evidence="6">
    <location>
        <begin position="53"/>
        <end position="71"/>
    </location>
</feature>
<evidence type="ECO:0000256" key="6">
    <source>
        <dbReference type="SAM" id="Phobius"/>
    </source>
</evidence>
<dbReference type="PANTHER" id="PTHR42718">
    <property type="entry name" value="MAJOR FACILITATOR SUPERFAMILY MULTIDRUG TRANSPORTER MFSC"/>
    <property type="match status" value="1"/>
</dbReference>
<dbReference type="CDD" id="cd17321">
    <property type="entry name" value="MFS_MMR_MDR_like"/>
    <property type="match status" value="1"/>
</dbReference>
<name>A0ABV8DLW2_9NOCA</name>
<comment type="caution">
    <text evidence="8">The sequence shown here is derived from an EMBL/GenBank/DDBJ whole genome shotgun (WGS) entry which is preliminary data.</text>
</comment>
<keyword evidence="5 6" id="KW-0472">Membrane</keyword>
<dbReference type="Gene3D" id="1.20.1250.20">
    <property type="entry name" value="MFS general substrate transporter like domains"/>
    <property type="match status" value="1"/>
</dbReference>
<keyword evidence="3 6" id="KW-0812">Transmembrane</keyword>
<evidence type="ECO:0000259" key="7">
    <source>
        <dbReference type="PROSITE" id="PS50850"/>
    </source>
</evidence>
<dbReference type="Proteomes" id="UP001595696">
    <property type="component" value="Unassembled WGS sequence"/>
</dbReference>
<evidence type="ECO:0000256" key="1">
    <source>
        <dbReference type="ARBA" id="ARBA00004651"/>
    </source>
</evidence>
<dbReference type="Gene3D" id="1.20.1720.10">
    <property type="entry name" value="Multidrug resistance protein D"/>
    <property type="match status" value="1"/>
</dbReference>
<protein>
    <submittedName>
        <fullName evidence="8">MFS transporter</fullName>
    </submittedName>
</protein>
<feature type="transmembrane region" description="Helical" evidence="6">
    <location>
        <begin position="310"/>
        <end position="330"/>
    </location>
</feature>
<proteinExistence type="predicted"/>
<feature type="transmembrane region" description="Helical" evidence="6">
    <location>
        <begin position="489"/>
        <end position="507"/>
    </location>
</feature>